<gene>
    <name evidence="1" type="ORF">POTTS_158</name>
</gene>
<accession>A0A5B9NFE4</accession>
<dbReference type="Pfam" id="PF09010">
    <property type="entry name" value="AsiA"/>
    <property type="match status" value="1"/>
</dbReference>
<dbReference type="EMBL" id="MN013081">
    <property type="protein sequence ID" value="QEG12768.1"/>
    <property type="molecule type" value="Genomic_DNA"/>
</dbReference>
<reference evidence="1 2" key="1">
    <citation type="submission" date="2019-04" db="EMBL/GenBank/DDBJ databases">
        <authorList>
            <person name="Potts E."/>
            <person name="Thurgood T.L."/>
            <person name="Sharma R."/>
            <person name="Urrea L."/>
            <person name="Arens D.K."/>
            <person name="Kruger J.L."/>
            <person name="Thompson D.W."/>
            <person name="Grose J.H."/>
        </authorList>
    </citation>
    <scope>NUCLEOTIDE SEQUENCE [LARGE SCALE GENOMIC DNA]</scope>
</reference>
<organism evidence="1 2">
    <name type="scientific">Klebsiella phage vB_KpnM_Potts1</name>
    <dbReference type="NCBI Taxonomy" id="2591366"/>
    <lineage>
        <taxon>Viruses</taxon>
        <taxon>Duplodnaviria</taxon>
        <taxon>Heunggongvirae</taxon>
        <taxon>Uroviricota</taxon>
        <taxon>Caudoviricetes</taxon>
        <taxon>Marfavirus</taxon>
        <taxon>Marfavirus F48</taxon>
    </lineage>
</organism>
<dbReference type="Proteomes" id="UP000323544">
    <property type="component" value="Segment"/>
</dbReference>
<proteinExistence type="predicted"/>
<sequence>MRCLLRNSMSKFEIVSEIITMASLLIKFQREDILENREGFIAFLNECGIRNEFGRELNSANFRKMVAELSDDEKKQLIQEFNVGHESVYRHMEMYANN</sequence>
<name>A0A5B9NFE4_9CAUD</name>
<dbReference type="GO" id="GO:0006355">
    <property type="term" value="P:regulation of DNA-templated transcription"/>
    <property type="evidence" value="ECO:0007669"/>
    <property type="project" value="InterPro"/>
</dbReference>
<evidence type="ECO:0000313" key="1">
    <source>
        <dbReference type="EMBL" id="QEG12768.1"/>
    </source>
</evidence>
<evidence type="ECO:0000313" key="2">
    <source>
        <dbReference type="Proteomes" id="UP000323544"/>
    </source>
</evidence>
<dbReference type="Gene3D" id="1.10.1810.10">
    <property type="entry name" value="Anti-Sigma Factor A"/>
    <property type="match status" value="1"/>
</dbReference>
<dbReference type="SUPFAM" id="SSF69070">
    <property type="entry name" value="Anti-sigma factor AsiA"/>
    <property type="match status" value="1"/>
</dbReference>
<dbReference type="InterPro" id="IPR015100">
    <property type="entry name" value="AsiA"/>
</dbReference>
<dbReference type="InterPro" id="IPR036486">
    <property type="entry name" value="AsiA_sf"/>
</dbReference>
<protein>
    <submittedName>
        <fullName evidence="1">Putative anti-sigma factor</fullName>
    </submittedName>
</protein>